<dbReference type="SUPFAM" id="SSF49464">
    <property type="entry name" value="Carboxypeptidase regulatory domain-like"/>
    <property type="match status" value="1"/>
</dbReference>
<name>A0A517QIS1_9PLAN</name>
<dbReference type="Gene3D" id="2.60.40.420">
    <property type="entry name" value="Cupredoxins - blue copper proteins"/>
    <property type="match status" value="1"/>
</dbReference>
<dbReference type="AlphaFoldDB" id="A0A517QIS1"/>
<dbReference type="InterPro" id="IPR008969">
    <property type="entry name" value="CarboxyPept-like_regulatory"/>
</dbReference>
<reference evidence="2 3" key="1">
    <citation type="submission" date="2019-02" db="EMBL/GenBank/DDBJ databases">
        <title>Deep-cultivation of Planctomycetes and their phenomic and genomic characterization uncovers novel biology.</title>
        <authorList>
            <person name="Wiegand S."/>
            <person name="Jogler M."/>
            <person name="Boedeker C."/>
            <person name="Pinto D."/>
            <person name="Vollmers J."/>
            <person name="Rivas-Marin E."/>
            <person name="Kohn T."/>
            <person name="Peeters S.H."/>
            <person name="Heuer A."/>
            <person name="Rast P."/>
            <person name="Oberbeckmann S."/>
            <person name="Bunk B."/>
            <person name="Jeske O."/>
            <person name="Meyerdierks A."/>
            <person name="Storesund J.E."/>
            <person name="Kallscheuer N."/>
            <person name="Luecker S."/>
            <person name="Lage O.M."/>
            <person name="Pohl T."/>
            <person name="Merkel B.J."/>
            <person name="Hornburger P."/>
            <person name="Mueller R.-W."/>
            <person name="Bruemmer F."/>
            <person name="Labrenz M."/>
            <person name="Spormann A.M."/>
            <person name="Op den Camp H."/>
            <person name="Overmann J."/>
            <person name="Amann R."/>
            <person name="Jetten M.S.M."/>
            <person name="Mascher T."/>
            <person name="Medema M.H."/>
            <person name="Devos D.P."/>
            <person name="Kaster A.-K."/>
            <person name="Ovreas L."/>
            <person name="Rohde M."/>
            <person name="Galperin M.Y."/>
            <person name="Jogler C."/>
        </authorList>
    </citation>
    <scope>NUCLEOTIDE SEQUENCE [LARGE SCALE GENOMIC DNA]</scope>
    <source>
        <strain evidence="2 3">Mal48</strain>
    </source>
</reference>
<protein>
    <recommendedName>
        <fullName evidence="4">Methylamine utilization protein</fullName>
    </recommendedName>
</protein>
<evidence type="ECO:0000313" key="2">
    <source>
        <dbReference type="EMBL" id="QDT31552.1"/>
    </source>
</evidence>
<proteinExistence type="predicted"/>
<gene>
    <name evidence="2" type="ORF">Mal48_07860</name>
</gene>
<sequence length="251" mass="27626" precursor="true">MLNMKLFSIAVLTLCSSVQAAEWGSVTGQFVLDGEVPTVAPLVAKGDSNAKDAAVCAAEGVPNDAMIFNAENKGIANIIVYMRRAKTVHPDLVNSKEKTVEFDQKNCNFLPHMMIVRTDQTIVCKSSDAVAHNVHATPFANSAVNFIVQPNDQSGVEVKLPLAEPVAPYVEVKCDIHPWMKAWWVVFDHPYAAITDKDGKFTIENLPAGETEFRVWHEKVGFINKKWVVDVKPGKTTTLETVPVSVDSFKE</sequence>
<feature type="chain" id="PRO_5021806717" description="Methylamine utilization protein" evidence="1">
    <location>
        <begin position="21"/>
        <end position="251"/>
    </location>
</feature>
<keyword evidence="3" id="KW-1185">Reference proteome</keyword>
<dbReference type="KEGG" id="tpol:Mal48_07860"/>
<accession>A0A517QIS1</accession>
<dbReference type="InterPro" id="IPR008972">
    <property type="entry name" value="Cupredoxin"/>
</dbReference>
<keyword evidence="1" id="KW-0732">Signal</keyword>
<dbReference type="SUPFAM" id="SSF49503">
    <property type="entry name" value="Cupredoxins"/>
    <property type="match status" value="1"/>
</dbReference>
<organism evidence="2 3">
    <name type="scientific">Thalassoglobus polymorphus</name>
    <dbReference type="NCBI Taxonomy" id="2527994"/>
    <lineage>
        <taxon>Bacteria</taxon>
        <taxon>Pseudomonadati</taxon>
        <taxon>Planctomycetota</taxon>
        <taxon>Planctomycetia</taxon>
        <taxon>Planctomycetales</taxon>
        <taxon>Planctomycetaceae</taxon>
        <taxon>Thalassoglobus</taxon>
    </lineage>
</organism>
<feature type="signal peptide" evidence="1">
    <location>
        <begin position="1"/>
        <end position="20"/>
    </location>
</feature>
<evidence type="ECO:0000256" key="1">
    <source>
        <dbReference type="SAM" id="SignalP"/>
    </source>
</evidence>
<dbReference type="Proteomes" id="UP000315724">
    <property type="component" value="Chromosome"/>
</dbReference>
<dbReference type="Gene3D" id="2.60.40.1120">
    <property type="entry name" value="Carboxypeptidase-like, regulatory domain"/>
    <property type="match status" value="1"/>
</dbReference>
<dbReference type="EMBL" id="CP036267">
    <property type="protein sequence ID" value="QDT31552.1"/>
    <property type="molecule type" value="Genomic_DNA"/>
</dbReference>
<evidence type="ECO:0000313" key="3">
    <source>
        <dbReference type="Proteomes" id="UP000315724"/>
    </source>
</evidence>
<evidence type="ECO:0008006" key="4">
    <source>
        <dbReference type="Google" id="ProtNLM"/>
    </source>
</evidence>